<gene>
    <name evidence="1" type="ORF">PIIN_04243</name>
</gene>
<dbReference type="OrthoDB" id="3365698at2759"/>
<protein>
    <submittedName>
        <fullName evidence="1">Uncharacterized protein</fullName>
    </submittedName>
</protein>
<organism evidence="1 2">
    <name type="scientific">Serendipita indica (strain DSM 11827)</name>
    <name type="common">Root endophyte fungus</name>
    <name type="synonym">Piriformospora indica</name>
    <dbReference type="NCBI Taxonomy" id="1109443"/>
    <lineage>
        <taxon>Eukaryota</taxon>
        <taxon>Fungi</taxon>
        <taxon>Dikarya</taxon>
        <taxon>Basidiomycota</taxon>
        <taxon>Agaricomycotina</taxon>
        <taxon>Agaricomycetes</taxon>
        <taxon>Sebacinales</taxon>
        <taxon>Serendipitaceae</taxon>
        <taxon>Serendipita</taxon>
    </lineage>
</organism>
<dbReference type="Proteomes" id="UP000007148">
    <property type="component" value="Unassembled WGS sequence"/>
</dbReference>
<reference evidence="1 2" key="1">
    <citation type="journal article" date="2011" name="PLoS Pathog.">
        <title>Endophytic Life Strategies Decoded by Genome and Transcriptome Analyses of the Mutualistic Root Symbiont Piriformospora indica.</title>
        <authorList>
            <person name="Zuccaro A."/>
            <person name="Lahrmann U."/>
            <person name="Guldener U."/>
            <person name="Langen G."/>
            <person name="Pfiffi S."/>
            <person name="Biedenkopf D."/>
            <person name="Wong P."/>
            <person name="Samans B."/>
            <person name="Grimm C."/>
            <person name="Basiewicz M."/>
            <person name="Murat C."/>
            <person name="Martin F."/>
            <person name="Kogel K.H."/>
        </authorList>
    </citation>
    <scope>NUCLEOTIDE SEQUENCE [LARGE SCALE GENOMIC DNA]</scope>
    <source>
        <strain evidence="1 2">DSM 11827</strain>
    </source>
</reference>
<sequence length="505" mass="57524">MGNASSSRSSLESVLSMRGEHKIRRKRVQNAQRACIFTLPTEILLLIFHDLCAEGTPRAVLRRRYPRELLAHVCLFFRQIILQTPDFWTTVDFPLYWTPDQLCSYVPCMLERARNTPLRIVVRDGMAPTINPELVDVFTRLFSCVKRIESIHFFAYHDYMNHFRQGFIAALPCPPNSFVVHRIAEAERCSILFARTSQTPLRPMDRANQFYISTHANLAAVESVKVVDSIVRLEEDSLRDAVMSWRSFELTAHPLCAYARAGAEADLVLQRCPQLETLVVDGILLFDALHRQPLKPSLLPPLRELLLPGCAGFYDLERLLPGVVFPHLVKFGVGDESGQGLPAFLLRHPNITDLTLGIISDYEGIAAACPQVTKLSLKVLALHLVFAQPPEDNAEGSRRTPPFPNLERLHIETDDYGLFARDFERIIKSRIVNRKADDVHKTKLTTLSVRIADRRWLFNHHMRFAVVWWEDDVCFMDWAEDVPLLDVSCTSYTLFPVSLIPAGLI</sequence>
<dbReference type="InParanoid" id="G4TG56"/>
<evidence type="ECO:0000313" key="1">
    <source>
        <dbReference type="EMBL" id="CCA70304.1"/>
    </source>
</evidence>
<dbReference type="EMBL" id="CAFZ01000078">
    <property type="protein sequence ID" value="CCA70304.1"/>
    <property type="molecule type" value="Genomic_DNA"/>
</dbReference>
<proteinExistence type="predicted"/>
<dbReference type="InterPro" id="IPR032675">
    <property type="entry name" value="LRR_dom_sf"/>
</dbReference>
<name>G4TG56_SERID</name>
<dbReference type="AlphaFoldDB" id="G4TG56"/>
<accession>G4TG56</accession>
<comment type="caution">
    <text evidence="1">The sequence shown here is derived from an EMBL/GenBank/DDBJ whole genome shotgun (WGS) entry which is preliminary data.</text>
</comment>
<evidence type="ECO:0000313" key="2">
    <source>
        <dbReference type="Proteomes" id="UP000007148"/>
    </source>
</evidence>
<dbReference type="Gene3D" id="3.80.10.10">
    <property type="entry name" value="Ribonuclease Inhibitor"/>
    <property type="match status" value="1"/>
</dbReference>
<dbReference type="HOGENOM" id="CLU_584099_0_0_1"/>
<keyword evidence="2" id="KW-1185">Reference proteome</keyword>